<evidence type="ECO:0000256" key="1">
    <source>
        <dbReference type="SAM" id="MobiDB-lite"/>
    </source>
</evidence>
<dbReference type="EMBL" id="CVQI01027280">
    <property type="protein sequence ID" value="CRK34891.1"/>
    <property type="molecule type" value="Genomic_DNA"/>
</dbReference>
<evidence type="ECO:0000313" key="4">
    <source>
        <dbReference type="Proteomes" id="UP000044602"/>
    </source>
</evidence>
<evidence type="ECO:0000313" key="3">
    <source>
        <dbReference type="EMBL" id="CRK38402.1"/>
    </source>
</evidence>
<reference evidence="4 5" key="1">
    <citation type="submission" date="2015-05" db="EMBL/GenBank/DDBJ databases">
        <authorList>
            <person name="Fogelqvist Johan"/>
        </authorList>
    </citation>
    <scope>NUCLEOTIDE SEQUENCE [LARGE SCALE GENOMIC DNA]</scope>
    <source>
        <strain evidence="3">VL1</strain>
        <strain evidence="2">VL2</strain>
    </source>
</reference>
<feature type="non-terminal residue" evidence="2">
    <location>
        <position position="80"/>
    </location>
</feature>
<dbReference type="AlphaFoldDB" id="A0A0G4MKX2"/>
<proteinExistence type="predicted"/>
<protein>
    <submittedName>
        <fullName evidence="2">Uncharacterized protein</fullName>
    </submittedName>
</protein>
<feature type="compositionally biased region" description="Basic and acidic residues" evidence="1">
    <location>
        <begin position="1"/>
        <end position="14"/>
    </location>
</feature>
<dbReference type="Proteomes" id="UP000044602">
    <property type="component" value="Unassembled WGS sequence"/>
</dbReference>
<evidence type="ECO:0000313" key="2">
    <source>
        <dbReference type="EMBL" id="CRK34891.1"/>
    </source>
</evidence>
<keyword evidence="4" id="KW-1185">Reference proteome</keyword>
<dbReference type="EMBL" id="CVQH01025493">
    <property type="protein sequence ID" value="CRK38402.1"/>
    <property type="molecule type" value="Genomic_DNA"/>
</dbReference>
<evidence type="ECO:0000313" key="5">
    <source>
        <dbReference type="Proteomes" id="UP000045706"/>
    </source>
</evidence>
<feature type="non-terminal residue" evidence="2">
    <location>
        <position position="1"/>
    </location>
</feature>
<accession>A0A0G4MKX2</accession>
<sequence length="80" mass="9201">EIEEESKSSERSAEADTQAKLQVLEDEVKQLSDDKRRLEAQMLSIKDTTDISALLDAQDADRRRADECQREAQELHSQLR</sequence>
<organism evidence="2 5">
    <name type="scientific">Verticillium longisporum</name>
    <name type="common">Verticillium dahliae var. longisporum</name>
    <dbReference type="NCBI Taxonomy" id="100787"/>
    <lineage>
        <taxon>Eukaryota</taxon>
        <taxon>Fungi</taxon>
        <taxon>Dikarya</taxon>
        <taxon>Ascomycota</taxon>
        <taxon>Pezizomycotina</taxon>
        <taxon>Sordariomycetes</taxon>
        <taxon>Hypocreomycetidae</taxon>
        <taxon>Glomerellales</taxon>
        <taxon>Plectosphaerellaceae</taxon>
        <taxon>Verticillium</taxon>
    </lineage>
</organism>
<dbReference type="Proteomes" id="UP000045706">
    <property type="component" value="Unassembled WGS sequence"/>
</dbReference>
<name>A0A0G4MKX2_VERLO</name>
<feature type="region of interest" description="Disordered" evidence="1">
    <location>
        <begin position="1"/>
        <end position="21"/>
    </location>
</feature>
<gene>
    <name evidence="3" type="ORF">BN1708_020527</name>
    <name evidence="2" type="ORF">BN1723_018562</name>
</gene>